<evidence type="ECO:0000313" key="1">
    <source>
        <dbReference type="EMBL" id="GGB17048.1"/>
    </source>
</evidence>
<reference evidence="1" key="2">
    <citation type="submission" date="2020-09" db="EMBL/GenBank/DDBJ databases">
        <authorList>
            <person name="Sun Q."/>
            <person name="Zhou Y."/>
        </authorList>
    </citation>
    <scope>NUCLEOTIDE SEQUENCE</scope>
    <source>
        <strain evidence="1">CGMCC 1.15448</strain>
    </source>
</reference>
<comment type="caution">
    <text evidence="1">The sequence shown here is derived from an EMBL/GenBank/DDBJ whole genome shotgun (WGS) entry which is preliminary data.</text>
</comment>
<organism evidence="1 2">
    <name type="scientific">Puia dinghuensis</name>
    <dbReference type="NCBI Taxonomy" id="1792502"/>
    <lineage>
        <taxon>Bacteria</taxon>
        <taxon>Pseudomonadati</taxon>
        <taxon>Bacteroidota</taxon>
        <taxon>Chitinophagia</taxon>
        <taxon>Chitinophagales</taxon>
        <taxon>Chitinophagaceae</taxon>
        <taxon>Puia</taxon>
    </lineage>
</organism>
<name>A0A8J2UHC7_9BACT</name>
<dbReference type="InterPro" id="IPR029058">
    <property type="entry name" value="AB_hydrolase_fold"/>
</dbReference>
<dbReference type="Gene3D" id="3.40.50.1820">
    <property type="entry name" value="alpha/beta hydrolase"/>
    <property type="match status" value="1"/>
</dbReference>
<dbReference type="PANTHER" id="PTHR48098:SF3">
    <property type="entry name" value="IRON(III) ENTEROBACTIN ESTERASE"/>
    <property type="match status" value="1"/>
</dbReference>
<dbReference type="RefSeq" id="WP_188936268.1">
    <property type="nucleotide sequence ID" value="NZ_BMJC01000005.1"/>
</dbReference>
<proteinExistence type="predicted"/>
<evidence type="ECO:0000313" key="2">
    <source>
        <dbReference type="Proteomes" id="UP000607559"/>
    </source>
</evidence>
<reference evidence="1" key="1">
    <citation type="journal article" date="2014" name="Int. J. Syst. Evol. Microbiol.">
        <title>Complete genome sequence of Corynebacterium casei LMG S-19264T (=DSM 44701T), isolated from a smear-ripened cheese.</title>
        <authorList>
            <consortium name="US DOE Joint Genome Institute (JGI-PGF)"/>
            <person name="Walter F."/>
            <person name="Albersmeier A."/>
            <person name="Kalinowski J."/>
            <person name="Ruckert C."/>
        </authorList>
    </citation>
    <scope>NUCLEOTIDE SEQUENCE</scope>
    <source>
        <strain evidence="1">CGMCC 1.15448</strain>
    </source>
</reference>
<dbReference type="InterPro" id="IPR000801">
    <property type="entry name" value="Esterase-like"/>
</dbReference>
<accession>A0A8J2UHC7</accession>
<sequence length="242" mass="28368">MKREYHKWFSKQLGRDMELLVFGHAGDPVLFFPTRTARFYDYEDWQVIEAMRKKIEAGSLQVYCLDSIDRESFYAKDLHPAQRICRHLDYEKYILYEVLPFVKQLNPHPSVVAAGCSLGAFHAANLAFKYPTLFHKMVGLSGRYDLTTSMDHFDDLFDGYRDENIYFNMPGLFIPNLTDPIILAQLKSVEIIFVVGEKDVFLDNNKAISNALWEKGVWNALHLWDGESHKARYWRHMVQLYL</sequence>
<dbReference type="InterPro" id="IPR050583">
    <property type="entry name" value="Mycobacterial_A85_antigen"/>
</dbReference>
<dbReference type="PANTHER" id="PTHR48098">
    <property type="entry name" value="ENTEROCHELIN ESTERASE-RELATED"/>
    <property type="match status" value="1"/>
</dbReference>
<gene>
    <name evidence="1" type="ORF">GCM10011511_46050</name>
</gene>
<dbReference type="EMBL" id="BMJC01000005">
    <property type="protein sequence ID" value="GGB17048.1"/>
    <property type="molecule type" value="Genomic_DNA"/>
</dbReference>
<dbReference type="Proteomes" id="UP000607559">
    <property type="component" value="Unassembled WGS sequence"/>
</dbReference>
<protein>
    <submittedName>
        <fullName evidence="1">Esterase</fullName>
    </submittedName>
</protein>
<dbReference type="Pfam" id="PF00756">
    <property type="entry name" value="Esterase"/>
    <property type="match status" value="1"/>
</dbReference>
<keyword evidence="2" id="KW-1185">Reference proteome</keyword>
<dbReference type="SUPFAM" id="SSF53474">
    <property type="entry name" value="alpha/beta-Hydrolases"/>
    <property type="match status" value="1"/>
</dbReference>
<dbReference type="AlphaFoldDB" id="A0A8J2UHC7"/>